<keyword evidence="7" id="KW-0812">Transmembrane</keyword>
<dbReference type="Pfam" id="PF12062">
    <property type="entry name" value="HSNSD-CE"/>
    <property type="match status" value="1"/>
</dbReference>
<dbReference type="GO" id="GO:0019213">
    <property type="term" value="F:deacetylase activity"/>
    <property type="evidence" value="ECO:0007669"/>
    <property type="project" value="TreeGrafter"/>
</dbReference>
<evidence type="ECO:0000256" key="12">
    <source>
        <dbReference type="ARBA" id="ARBA00023136"/>
    </source>
</evidence>
<evidence type="ECO:0000313" key="23">
    <source>
        <dbReference type="Proteomes" id="UP000594262"/>
    </source>
</evidence>
<accession>A0A7M5ULK6</accession>
<dbReference type="EnsemblMetazoa" id="CLYHEMT002560.1">
    <property type="protein sequence ID" value="CLYHEMP002560.1"/>
    <property type="gene ID" value="CLYHEMG002560"/>
</dbReference>
<keyword evidence="15" id="KW-0511">Multifunctional enzyme</keyword>
<comment type="pathway">
    <text evidence="2">Glycan metabolism; heparin biosynthesis.</text>
</comment>
<evidence type="ECO:0000256" key="1">
    <source>
        <dbReference type="ARBA" id="ARBA00004323"/>
    </source>
</evidence>
<keyword evidence="13 18" id="KW-1015">Disulfide bond</keyword>
<dbReference type="PANTHER" id="PTHR10605">
    <property type="entry name" value="HEPARAN SULFATE SULFOTRANSFERASE"/>
    <property type="match status" value="1"/>
</dbReference>
<evidence type="ECO:0000256" key="14">
    <source>
        <dbReference type="ARBA" id="ARBA00023180"/>
    </source>
</evidence>
<evidence type="ECO:0000256" key="13">
    <source>
        <dbReference type="ARBA" id="ARBA00023157"/>
    </source>
</evidence>
<feature type="disulfide bond" evidence="18">
    <location>
        <begin position="875"/>
        <end position="884"/>
    </location>
</feature>
<evidence type="ECO:0000313" key="22">
    <source>
        <dbReference type="EnsemblMetazoa" id="CLYHEMP002560.1"/>
    </source>
</evidence>
<dbReference type="UniPathway" id="UPA00756"/>
<feature type="active site" description="For sulfotransferase activity" evidence="16">
    <location>
        <position position="671"/>
    </location>
</feature>
<organism evidence="22 23">
    <name type="scientific">Clytia hemisphaerica</name>
    <dbReference type="NCBI Taxonomy" id="252671"/>
    <lineage>
        <taxon>Eukaryota</taxon>
        <taxon>Metazoa</taxon>
        <taxon>Cnidaria</taxon>
        <taxon>Hydrozoa</taxon>
        <taxon>Hydroidolina</taxon>
        <taxon>Leptothecata</taxon>
        <taxon>Obeliida</taxon>
        <taxon>Clytiidae</taxon>
        <taxon>Clytia</taxon>
    </lineage>
</organism>
<feature type="domain" description="Sulfotransferase" evidence="19">
    <location>
        <begin position="662"/>
        <end position="880"/>
    </location>
</feature>
<dbReference type="Gene3D" id="3.40.50.300">
    <property type="entry name" value="P-loop containing nucleotide triphosphate hydrolases"/>
    <property type="match status" value="1"/>
</dbReference>
<name>A0A7M5ULK6_9CNID</name>
<comment type="subcellular location">
    <subcellularLocation>
        <location evidence="1">Golgi apparatus membrane</location>
        <topology evidence="1">Single-pass type II membrane protein</topology>
    </subcellularLocation>
</comment>
<feature type="domain" description="Heparan sulphate-N-deacetylase deacetylase" evidence="20">
    <location>
        <begin position="356"/>
        <end position="562"/>
    </location>
</feature>
<evidence type="ECO:0000256" key="15">
    <source>
        <dbReference type="ARBA" id="ARBA00023268"/>
    </source>
</evidence>
<dbReference type="GeneID" id="136817297"/>
<evidence type="ECO:0000259" key="19">
    <source>
        <dbReference type="Pfam" id="PF00685"/>
    </source>
</evidence>
<dbReference type="SUPFAM" id="SSF52540">
    <property type="entry name" value="P-loop containing nucleoside triphosphate hydrolases"/>
    <property type="match status" value="1"/>
</dbReference>
<feature type="binding site" evidence="17">
    <location>
        <position position="769"/>
    </location>
    <ligand>
        <name>3'-phosphoadenylyl sulfate</name>
        <dbReference type="ChEBI" id="CHEBI:58339"/>
    </ligand>
</feature>
<feature type="binding site" evidence="17">
    <location>
        <begin position="889"/>
        <end position="893"/>
    </location>
    <ligand>
        <name>3'-phosphoadenylyl sulfate</name>
        <dbReference type="ChEBI" id="CHEBI:58339"/>
    </ligand>
</feature>
<keyword evidence="23" id="KW-1185">Reference proteome</keyword>
<dbReference type="GO" id="GO:0000139">
    <property type="term" value="C:Golgi membrane"/>
    <property type="evidence" value="ECO:0007669"/>
    <property type="project" value="UniProtKB-SubCell"/>
</dbReference>
<keyword evidence="14" id="KW-0325">Glycoprotein</keyword>
<keyword evidence="6" id="KW-0808">Transferase</keyword>
<evidence type="ECO:0000256" key="17">
    <source>
        <dbReference type="PIRSR" id="PIRSR637359-2"/>
    </source>
</evidence>
<keyword evidence="9" id="KW-0735">Signal-anchor</keyword>
<evidence type="ECO:0000256" key="3">
    <source>
        <dbReference type="ARBA" id="ARBA00005093"/>
    </source>
</evidence>
<dbReference type="GO" id="GO:0015016">
    <property type="term" value="F:heparan sulfate N-sulfotransferase activity"/>
    <property type="evidence" value="ECO:0007669"/>
    <property type="project" value="UniProtKB-EC"/>
</dbReference>
<dbReference type="GO" id="GO:0030210">
    <property type="term" value="P:heparin proteoglycan biosynthetic process"/>
    <property type="evidence" value="ECO:0007669"/>
    <property type="project" value="UniProtKB-UniPathway"/>
</dbReference>
<dbReference type="GO" id="GO:0016787">
    <property type="term" value="F:hydrolase activity"/>
    <property type="evidence" value="ECO:0007669"/>
    <property type="project" value="UniProtKB-KW"/>
</dbReference>
<dbReference type="UniPathway" id="UPA00862"/>
<evidence type="ECO:0000259" key="20">
    <source>
        <dbReference type="Pfam" id="PF12062"/>
    </source>
</evidence>
<comment type="pathway">
    <text evidence="3">Glycan metabolism; heparan sulfate biosynthesis.</text>
</comment>
<dbReference type="InterPro" id="IPR027417">
    <property type="entry name" value="P-loop_NTPase"/>
</dbReference>
<evidence type="ECO:0000256" key="10">
    <source>
        <dbReference type="ARBA" id="ARBA00022989"/>
    </source>
</evidence>
<proteinExistence type="inferred from homology"/>
<dbReference type="GO" id="GO:0015012">
    <property type="term" value="P:heparan sulfate proteoglycan biosynthetic process"/>
    <property type="evidence" value="ECO:0007669"/>
    <property type="project" value="UniProtKB-UniPathway"/>
</dbReference>
<evidence type="ECO:0000256" key="5">
    <source>
        <dbReference type="ARBA" id="ARBA00012979"/>
    </source>
</evidence>
<protein>
    <recommendedName>
        <fullName evidence="5">[heparan sulfate]-glucosamine N-sulfotransferase</fullName>
        <ecNumber evidence="5">2.8.2.8</ecNumber>
    </recommendedName>
</protein>
<dbReference type="RefSeq" id="XP_066929740.1">
    <property type="nucleotide sequence ID" value="XM_067073639.1"/>
</dbReference>
<evidence type="ECO:0000256" key="18">
    <source>
        <dbReference type="PIRSR" id="PIRSR637359-3"/>
    </source>
</evidence>
<evidence type="ECO:0000256" key="16">
    <source>
        <dbReference type="PIRSR" id="PIRSR637359-1"/>
    </source>
</evidence>
<evidence type="ECO:0000256" key="11">
    <source>
        <dbReference type="ARBA" id="ARBA00023034"/>
    </source>
</evidence>
<dbReference type="InterPro" id="IPR021930">
    <property type="entry name" value="Heparan_SO4_deacetylase_dom"/>
</dbReference>
<keyword evidence="10" id="KW-1133">Transmembrane helix</keyword>
<keyword evidence="12" id="KW-0472">Membrane</keyword>
<keyword evidence="11" id="KW-0333">Golgi apparatus</keyword>
<dbReference type="InterPro" id="IPR037359">
    <property type="entry name" value="NST/OST"/>
</dbReference>
<evidence type="ECO:0000259" key="21">
    <source>
        <dbReference type="Pfam" id="PF25119"/>
    </source>
</evidence>
<dbReference type="InterPro" id="IPR000863">
    <property type="entry name" value="Sulfotransferase_dom"/>
</dbReference>
<keyword evidence="8" id="KW-0378">Hydrolase</keyword>
<comment type="similarity">
    <text evidence="4">Belongs to the sulfotransferase 1 family. NDST subfamily.</text>
</comment>
<dbReference type="InterPro" id="IPR056793">
    <property type="entry name" value="HSNSD_N"/>
</dbReference>
<dbReference type="AlphaFoldDB" id="A0A7M5ULK6"/>
<evidence type="ECO:0000256" key="7">
    <source>
        <dbReference type="ARBA" id="ARBA00022692"/>
    </source>
</evidence>
<reference evidence="22" key="1">
    <citation type="submission" date="2021-01" db="UniProtKB">
        <authorList>
            <consortium name="EnsemblMetazoa"/>
        </authorList>
    </citation>
    <scope>IDENTIFICATION</scope>
</reference>
<dbReference type="EC" id="2.8.2.8" evidence="5"/>
<dbReference type="OrthoDB" id="8958249at2759"/>
<feature type="domain" description="Heparan sulfate-N-deacetylase N-terminal" evidence="21">
    <location>
        <begin position="111"/>
        <end position="344"/>
    </location>
</feature>
<dbReference type="Proteomes" id="UP000594262">
    <property type="component" value="Unplaced"/>
</dbReference>
<evidence type="ECO:0000256" key="4">
    <source>
        <dbReference type="ARBA" id="ARBA00010420"/>
    </source>
</evidence>
<evidence type="ECO:0000256" key="9">
    <source>
        <dbReference type="ARBA" id="ARBA00022968"/>
    </source>
</evidence>
<dbReference type="Pfam" id="PF00685">
    <property type="entry name" value="Sulfotransfer_1"/>
    <property type="match status" value="1"/>
</dbReference>
<evidence type="ECO:0000256" key="6">
    <source>
        <dbReference type="ARBA" id="ARBA00022679"/>
    </source>
</evidence>
<dbReference type="PANTHER" id="PTHR10605:SF56">
    <property type="entry name" value="BIFUNCTIONAL HEPARAN SULFATE N-DEACETYLASE_N-SULFOTRANSFERASE"/>
    <property type="match status" value="1"/>
</dbReference>
<sequence length="950" mass="111809">MVCYRKFIKYLYPKPRRKTMVVLSLIAIVFIFFSVQRTTHRKHIKNTLWVSHQNLSPDTWQGDTNFGGSFNSIENKDETKQKVEPEVEFVPKSRFESMENVYNITFEPSRSVLVFTGSETSNTKDQLKALFRSMKIVFDFLTWNKMDDNYLTMPRFIDKYGHTRYQTFIFTDENIYDDFDGYNWELVKRHCQRFNIGIVILCHPVHTETIKTKQLTSLPLTLIYGVNNLKTAEIPSNDVLKLVKSPNVLKGDLPGKRHVLFHSKHPTFKTLMMTDSAFTGGRKRRDTGQQDLINFNEKHTLYSISKSAIALYDQGLFDGVRKFIFGVSFWESWLYQLVLMDCLQLSSNGFLGNDLQRYIQIDVDDIFVGKTGKRLVKEDVQAMIEAQEYLSTKITNFKFNIGYSGQRYQLSNDSREREGDAYLMQSDVHKHFRWFCHTSNHIKPHQFSRDELIKDFEWNKKFAERFGLDVDHTYAVAPHHSGVYPVHDALYKAWQSVYGIQVTSTEGYPHLKPAYGRKGFLYEDIMVLPRQTCGLFTKTLSAATHPKGPTYLYDMTQGGELFWTILFNPILIFMTHMNNYGMKERLALSVFKNVTDFVDRWTNLRMQSIPPVEMANKYFELFPKQIEPLWTDPCDDLRHQLIWNHTNKYCIPDKRSTISRLPDVLILGPQKTGTTALLTFLAIHPDIVTSVRSNHSFEEIQFFNKRNYKFGLDWYLNFFPETRKSKDLVYIDKSANYFDSLKAPLRASSFLPQAKLVVILIDPRLRAYSWFQHMRSKSPMVPYPHTFYEVISTKNLTNDHEFDMLTAKCLLPGRYAESIERWLQYYDSSKLLVLDGDELKHKPIMTMSKVQTFLRLSPYPFHKHITYSSKKKYFCRFFHNKHYCLGKGKGRDYGKMTGKEWQFLSNYYHLPNLKLYDLLKKLGKIIPVWLQKEIDLVQNNKHKRRRRRSV</sequence>
<dbReference type="Pfam" id="PF25119">
    <property type="entry name" value="HSNSD_N"/>
    <property type="match status" value="1"/>
</dbReference>
<evidence type="ECO:0000256" key="8">
    <source>
        <dbReference type="ARBA" id="ARBA00022801"/>
    </source>
</evidence>
<evidence type="ECO:0000256" key="2">
    <source>
        <dbReference type="ARBA" id="ARBA00004841"/>
    </source>
</evidence>